<gene>
    <name evidence="2" type="ORF">IE81DRAFT_103546</name>
</gene>
<evidence type="ECO:0000256" key="1">
    <source>
        <dbReference type="SAM" id="MobiDB-lite"/>
    </source>
</evidence>
<feature type="region of interest" description="Disordered" evidence="1">
    <location>
        <begin position="290"/>
        <end position="325"/>
    </location>
</feature>
<dbReference type="Proteomes" id="UP000245783">
    <property type="component" value="Unassembled WGS sequence"/>
</dbReference>
<dbReference type="InParanoid" id="A0A316VZX8"/>
<evidence type="ECO:0000313" key="3">
    <source>
        <dbReference type="Proteomes" id="UP000245783"/>
    </source>
</evidence>
<feature type="region of interest" description="Disordered" evidence="1">
    <location>
        <begin position="182"/>
        <end position="208"/>
    </location>
</feature>
<protein>
    <submittedName>
        <fullName evidence="2">Uncharacterized protein</fullName>
    </submittedName>
</protein>
<accession>A0A316VZX8</accession>
<keyword evidence="3" id="KW-1185">Reference proteome</keyword>
<reference evidence="2 3" key="1">
    <citation type="journal article" date="2018" name="Mol. Biol. Evol.">
        <title>Broad Genomic Sampling Reveals a Smut Pathogenic Ancestry of the Fungal Clade Ustilaginomycotina.</title>
        <authorList>
            <person name="Kijpornyongpan T."/>
            <person name="Mondo S.J."/>
            <person name="Barry K."/>
            <person name="Sandor L."/>
            <person name="Lee J."/>
            <person name="Lipzen A."/>
            <person name="Pangilinan J."/>
            <person name="LaButti K."/>
            <person name="Hainaut M."/>
            <person name="Henrissat B."/>
            <person name="Grigoriev I.V."/>
            <person name="Spatafora J.W."/>
            <person name="Aime M.C."/>
        </authorList>
    </citation>
    <scope>NUCLEOTIDE SEQUENCE [LARGE SCALE GENOMIC DNA]</scope>
    <source>
        <strain evidence="2 3">MCA 4658</strain>
    </source>
</reference>
<organism evidence="2 3">
    <name type="scientific">Ceraceosorus guamensis</name>
    <dbReference type="NCBI Taxonomy" id="1522189"/>
    <lineage>
        <taxon>Eukaryota</taxon>
        <taxon>Fungi</taxon>
        <taxon>Dikarya</taxon>
        <taxon>Basidiomycota</taxon>
        <taxon>Ustilaginomycotina</taxon>
        <taxon>Exobasidiomycetes</taxon>
        <taxon>Ceraceosorales</taxon>
        <taxon>Ceraceosoraceae</taxon>
        <taxon>Ceraceosorus</taxon>
    </lineage>
</organism>
<feature type="region of interest" description="Disordered" evidence="1">
    <location>
        <begin position="112"/>
        <end position="160"/>
    </location>
</feature>
<proteinExistence type="predicted"/>
<dbReference type="AlphaFoldDB" id="A0A316VZX8"/>
<dbReference type="RefSeq" id="XP_025370240.1">
    <property type="nucleotide sequence ID" value="XM_025510023.1"/>
</dbReference>
<dbReference type="GeneID" id="37031893"/>
<sequence length="368" mass="40496">MRIAAARAPSTTKPLTQAPLVCLCLHLVGHPGMSTMGVGPQVGGIMRRSTVEQIQGPQAKAEPLQRREMINYDLGRPGHDRFGQPMIVSSGGDVLADYHKLYGCGAGNIIPCPKGSSEKKRASDMHPKTPTKPKAEPIPDGDNPRESWKFHQRGPRHFDEPYHMDRHLDLFGGPEKIKAVAASTPASEPTHAKSHLEHHDKEQEKAGGVKKSMEFQEFTPAQMAQFQKQHYSSADGHFGHSLPAVRRHLGGKESVGHKFTEAELEEYKQTHHNFGTRSPEKVEKITRHGSYSTTNVPNKSAEWEAEHTQKGGKHGFNSKVDEGPAYLGGEPGVGSDGKFDPDLYRKTCYPGLKKGMYTAQQNICNGAF</sequence>
<dbReference type="OrthoDB" id="10407776at2759"/>
<feature type="compositionally biased region" description="Basic and acidic residues" evidence="1">
    <location>
        <begin position="190"/>
        <end position="208"/>
    </location>
</feature>
<evidence type="ECO:0000313" key="2">
    <source>
        <dbReference type="EMBL" id="PWN43080.1"/>
    </source>
</evidence>
<name>A0A316VZX8_9BASI</name>
<dbReference type="EMBL" id="KZ819373">
    <property type="protein sequence ID" value="PWN43080.1"/>
    <property type="molecule type" value="Genomic_DNA"/>
</dbReference>
<feature type="compositionally biased region" description="Basic and acidic residues" evidence="1">
    <location>
        <begin position="116"/>
        <end position="149"/>
    </location>
</feature>